<sequence length="42" mass="4479">MTHITYEARGCSSKLLKIASTNICETMVRSRGGLTTHGAPGE</sequence>
<dbReference type="Proteomes" id="UP001162483">
    <property type="component" value="Unassembled WGS sequence"/>
</dbReference>
<evidence type="ECO:0000313" key="2">
    <source>
        <dbReference type="Proteomes" id="UP001162483"/>
    </source>
</evidence>
<organism evidence="1 2">
    <name type="scientific">Staurois parvus</name>
    <dbReference type="NCBI Taxonomy" id="386267"/>
    <lineage>
        <taxon>Eukaryota</taxon>
        <taxon>Metazoa</taxon>
        <taxon>Chordata</taxon>
        <taxon>Craniata</taxon>
        <taxon>Vertebrata</taxon>
        <taxon>Euteleostomi</taxon>
        <taxon>Amphibia</taxon>
        <taxon>Batrachia</taxon>
        <taxon>Anura</taxon>
        <taxon>Neobatrachia</taxon>
        <taxon>Ranoidea</taxon>
        <taxon>Ranidae</taxon>
        <taxon>Staurois</taxon>
    </lineage>
</organism>
<proteinExistence type="predicted"/>
<dbReference type="EMBL" id="CATNWA010019453">
    <property type="protein sequence ID" value="CAI9613343.1"/>
    <property type="molecule type" value="Genomic_DNA"/>
</dbReference>
<reference evidence="1" key="1">
    <citation type="submission" date="2023-05" db="EMBL/GenBank/DDBJ databases">
        <authorList>
            <person name="Stuckert A."/>
        </authorList>
    </citation>
    <scope>NUCLEOTIDE SEQUENCE</scope>
</reference>
<keyword evidence="2" id="KW-1185">Reference proteome</keyword>
<evidence type="ECO:0000313" key="1">
    <source>
        <dbReference type="EMBL" id="CAI9613343.1"/>
    </source>
</evidence>
<comment type="caution">
    <text evidence="1">The sequence shown here is derived from an EMBL/GenBank/DDBJ whole genome shotgun (WGS) entry which is preliminary data.</text>
</comment>
<name>A0ABN9GXT6_9NEOB</name>
<accession>A0ABN9GXT6</accession>
<gene>
    <name evidence="1" type="ORF">SPARVUS_LOCUS14867388</name>
</gene>
<protein>
    <submittedName>
        <fullName evidence="1">Uncharacterized protein</fullName>
    </submittedName>
</protein>